<comment type="caution">
    <text evidence="13">The sequence shown here is derived from an EMBL/GenBank/DDBJ whole genome shotgun (WGS) entry which is preliminary data.</text>
</comment>
<evidence type="ECO:0000256" key="3">
    <source>
        <dbReference type="ARBA" id="ARBA00012030"/>
    </source>
</evidence>
<keyword evidence="6" id="KW-0479">Metal-binding</keyword>
<dbReference type="GO" id="GO:0006281">
    <property type="term" value="P:DNA repair"/>
    <property type="evidence" value="ECO:0007669"/>
    <property type="project" value="UniProtKB-KW"/>
</dbReference>
<feature type="domain" description="Uracil-DNA glycosylase-like" evidence="12">
    <location>
        <begin position="59"/>
        <end position="213"/>
    </location>
</feature>
<evidence type="ECO:0000256" key="7">
    <source>
        <dbReference type="ARBA" id="ARBA00022763"/>
    </source>
</evidence>
<dbReference type="GO" id="GO:0004844">
    <property type="term" value="F:uracil DNA N-glycosylase activity"/>
    <property type="evidence" value="ECO:0007669"/>
    <property type="project" value="UniProtKB-EC"/>
</dbReference>
<keyword evidence="9" id="KW-0408">Iron</keyword>
<evidence type="ECO:0000256" key="10">
    <source>
        <dbReference type="ARBA" id="ARBA00023014"/>
    </source>
</evidence>
<dbReference type="GO" id="GO:0046872">
    <property type="term" value="F:metal ion binding"/>
    <property type="evidence" value="ECO:0007669"/>
    <property type="project" value="UniProtKB-KW"/>
</dbReference>
<evidence type="ECO:0000256" key="5">
    <source>
        <dbReference type="ARBA" id="ARBA00022485"/>
    </source>
</evidence>
<proteinExistence type="inferred from homology"/>
<dbReference type="SUPFAM" id="SSF52141">
    <property type="entry name" value="Uracil-DNA glycosylase-like"/>
    <property type="match status" value="1"/>
</dbReference>
<reference evidence="14" key="1">
    <citation type="journal article" date="2015" name="MBio">
        <title>Genome-Resolved Metagenomic Analysis Reveals Roles for Candidate Phyla and Other Microbial Community Members in Biogeochemical Transformations in Oil Reservoirs.</title>
        <authorList>
            <person name="Hu P."/>
            <person name="Tom L."/>
            <person name="Singh A."/>
            <person name="Thomas B.C."/>
            <person name="Baker B.J."/>
            <person name="Piceno Y.M."/>
            <person name="Andersen G.L."/>
            <person name="Banfield J.F."/>
        </authorList>
    </citation>
    <scope>NUCLEOTIDE SEQUENCE [LARGE SCALE GENOMIC DNA]</scope>
</reference>
<evidence type="ECO:0000256" key="1">
    <source>
        <dbReference type="ARBA" id="ARBA00001400"/>
    </source>
</evidence>
<dbReference type="EMBL" id="LGGX01000013">
    <property type="protein sequence ID" value="KUK86714.1"/>
    <property type="molecule type" value="Genomic_DNA"/>
</dbReference>
<protein>
    <recommendedName>
        <fullName evidence="4">Type-4 uracil-DNA glycosylase</fullName>
        <ecNumber evidence="3">3.2.2.27</ecNumber>
    </recommendedName>
</protein>
<evidence type="ECO:0000259" key="12">
    <source>
        <dbReference type="SMART" id="SM00986"/>
    </source>
</evidence>
<gene>
    <name evidence="13" type="ORF">XE03_1312</name>
</gene>
<evidence type="ECO:0000256" key="2">
    <source>
        <dbReference type="ARBA" id="ARBA00006521"/>
    </source>
</evidence>
<dbReference type="AlphaFoldDB" id="A0A101I1K8"/>
<dbReference type="PANTHER" id="PTHR33693:SF1">
    <property type="entry name" value="TYPE-4 URACIL-DNA GLYCOSYLASE"/>
    <property type="match status" value="1"/>
</dbReference>
<dbReference type="Pfam" id="PF03167">
    <property type="entry name" value="UDG"/>
    <property type="match status" value="1"/>
</dbReference>
<dbReference type="InterPro" id="IPR036895">
    <property type="entry name" value="Uracil-DNA_glycosylase-like_sf"/>
</dbReference>
<dbReference type="Gene3D" id="3.40.470.10">
    <property type="entry name" value="Uracil-DNA glycosylase-like domain"/>
    <property type="match status" value="1"/>
</dbReference>
<evidence type="ECO:0000256" key="8">
    <source>
        <dbReference type="ARBA" id="ARBA00022801"/>
    </source>
</evidence>
<keyword evidence="7" id="KW-0227">DNA damage</keyword>
<dbReference type="PANTHER" id="PTHR33693">
    <property type="entry name" value="TYPE-5 URACIL-DNA GLYCOSYLASE"/>
    <property type="match status" value="1"/>
</dbReference>
<evidence type="ECO:0000256" key="4">
    <source>
        <dbReference type="ARBA" id="ARBA00019403"/>
    </source>
</evidence>
<dbReference type="PATRIC" id="fig|1635277.3.peg.1947"/>
<dbReference type="CDD" id="cd10030">
    <property type="entry name" value="UDG-F4_TTUDGA_SPO1dp_like"/>
    <property type="match status" value="1"/>
</dbReference>
<sequence length="223" mass="25342">MDKILKNISDILKFEKKFHNRKFVLNEEISFISPFENLKEEVLKCSSCPIYKTIKNKVFGTGPIDAKLMIIGEAPGVDEDREGLPFVGRAGEKLTKMLEYIGISRQDVFIANILKCRPPHNADPTPEQISNCFPFLKKQIQIIRPKIILTLGRYAASVVTGGSSLRMADYLNRDLTSIFFSIPVISTYHPAVLLHSKGEKLETIRKQMAKDLKRLKSRMDKIC</sequence>
<evidence type="ECO:0000313" key="14">
    <source>
        <dbReference type="Proteomes" id="UP000053467"/>
    </source>
</evidence>
<organism evidence="13 14">
    <name type="scientific">candidate division TA06 bacterium 34_109</name>
    <dbReference type="NCBI Taxonomy" id="1635277"/>
    <lineage>
        <taxon>Bacteria</taxon>
        <taxon>Bacteria division TA06</taxon>
    </lineage>
</organism>
<evidence type="ECO:0000313" key="13">
    <source>
        <dbReference type="EMBL" id="KUK86714.1"/>
    </source>
</evidence>
<name>A0A101I1K8_UNCT6</name>
<dbReference type="SMART" id="SM00986">
    <property type="entry name" value="UDG"/>
    <property type="match status" value="1"/>
</dbReference>
<dbReference type="Proteomes" id="UP000053467">
    <property type="component" value="Unassembled WGS sequence"/>
</dbReference>
<dbReference type="EC" id="3.2.2.27" evidence="3"/>
<keyword evidence="5" id="KW-0004">4Fe-4S</keyword>
<evidence type="ECO:0000256" key="6">
    <source>
        <dbReference type="ARBA" id="ARBA00022723"/>
    </source>
</evidence>
<evidence type="ECO:0000256" key="9">
    <source>
        <dbReference type="ARBA" id="ARBA00023004"/>
    </source>
</evidence>
<evidence type="ECO:0000256" key="11">
    <source>
        <dbReference type="ARBA" id="ARBA00023204"/>
    </source>
</evidence>
<dbReference type="InterPro" id="IPR005122">
    <property type="entry name" value="Uracil-DNA_glycosylase-like"/>
</dbReference>
<dbReference type="InterPro" id="IPR051536">
    <property type="entry name" value="UDG_Type-4/5"/>
</dbReference>
<dbReference type="GO" id="GO:0051539">
    <property type="term" value="F:4 iron, 4 sulfur cluster binding"/>
    <property type="evidence" value="ECO:0007669"/>
    <property type="project" value="UniProtKB-KW"/>
</dbReference>
<dbReference type="InterPro" id="IPR005273">
    <property type="entry name" value="Ura-DNA_glyco_family4"/>
</dbReference>
<dbReference type="NCBIfam" id="TIGR00758">
    <property type="entry name" value="UDG_fam4"/>
    <property type="match status" value="1"/>
</dbReference>
<keyword evidence="8" id="KW-0378">Hydrolase</keyword>
<keyword evidence="11" id="KW-0234">DNA repair</keyword>
<comment type="similarity">
    <text evidence="2">Belongs to the uracil-DNA glycosylase (UDG) superfamily. Type 4 (UDGa) family.</text>
</comment>
<accession>A0A101I1K8</accession>
<dbReference type="SMART" id="SM00987">
    <property type="entry name" value="UreE_C"/>
    <property type="match status" value="1"/>
</dbReference>
<comment type="catalytic activity">
    <reaction evidence="1">
        <text>Hydrolyzes single-stranded DNA or mismatched double-stranded DNA and polynucleotides, releasing free uracil.</text>
        <dbReference type="EC" id="3.2.2.27"/>
    </reaction>
</comment>
<keyword evidence="10" id="KW-0411">Iron-sulfur</keyword>